<dbReference type="InterPro" id="IPR003615">
    <property type="entry name" value="HNH_nuc"/>
</dbReference>
<feature type="domain" description="HNH nuclease" evidence="1">
    <location>
        <begin position="156"/>
        <end position="207"/>
    </location>
</feature>
<keyword evidence="2" id="KW-0378">Hydrolase</keyword>
<keyword evidence="2" id="KW-0540">Nuclease</keyword>
<dbReference type="Proteomes" id="UP001335737">
    <property type="component" value="Unassembled WGS sequence"/>
</dbReference>
<evidence type="ECO:0000313" key="3">
    <source>
        <dbReference type="Proteomes" id="UP001335737"/>
    </source>
</evidence>
<dbReference type="CDD" id="cd00085">
    <property type="entry name" value="HNHc"/>
    <property type="match status" value="1"/>
</dbReference>
<keyword evidence="3" id="KW-1185">Reference proteome</keyword>
<name>A0ABU6KIT5_9BACI</name>
<protein>
    <submittedName>
        <fullName evidence="2">HNH endonuclease</fullName>
    </submittedName>
</protein>
<keyword evidence="2" id="KW-0255">Endonuclease</keyword>
<dbReference type="Pfam" id="PF13391">
    <property type="entry name" value="HNH_2"/>
    <property type="match status" value="1"/>
</dbReference>
<gene>
    <name evidence="2" type="ORF">QGM71_17235</name>
</gene>
<comment type="caution">
    <text evidence="2">The sequence shown here is derived from an EMBL/GenBank/DDBJ whole genome shotgun (WGS) entry which is preliminary data.</text>
</comment>
<dbReference type="GO" id="GO:0004519">
    <property type="term" value="F:endonuclease activity"/>
    <property type="evidence" value="ECO:0007669"/>
    <property type="project" value="UniProtKB-KW"/>
</dbReference>
<dbReference type="RefSeq" id="WP_327608783.1">
    <property type="nucleotide sequence ID" value="NZ_JARZFX010000011.1"/>
</dbReference>
<organism evidence="2 3">
    <name type="scientific">Virgibacillus tibetensis</name>
    <dbReference type="NCBI Taxonomy" id="3042313"/>
    <lineage>
        <taxon>Bacteria</taxon>
        <taxon>Bacillati</taxon>
        <taxon>Bacillota</taxon>
        <taxon>Bacilli</taxon>
        <taxon>Bacillales</taxon>
        <taxon>Bacillaceae</taxon>
        <taxon>Virgibacillus</taxon>
    </lineage>
</organism>
<reference evidence="2 3" key="1">
    <citation type="journal article" date="2024" name="Int. J. Syst. Evol. Microbiol.">
        <title>Virgibacillus tibetensis sp. nov., isolated from salt lake on the Tibetan Plateau of China.</title>
        <authorList>
            <person name="Phurbu D."/>
            <person name="Liu Z.-X."/>
            <person name="Wang R."/>
            <person name="Zheng Y.-Y."/>
            <person name="Liu H.-C."/>
            <person name="Zhou Y.-G."/>
            <person name="Yu Y.-J."/>
            <person name="Li A.-H."/>
        </authorList>
    </citation>
    <scope>NUCLEOTIDE SEQUENCE [LARGE SCALE GENOMIC DNA]</scope>
    <source>
        <strain evidence="2 3">C22-A2</strain>
    </source>
</reference>
<evidence type="ECO:0000259" key="1">
    <source>
        <dbReference type="Pfam" id="PF13391"/>
    </source>
</evidence>
<sequence>MTIKPNHEMRAFEAWNLLVKQANKESTITYKELGKELDIHPRVSRYFLDYIQNYCIEQKIPPITSIVVDQKGKVGQGFIAWDADNLPEGQQLVFNFNWDHYPNPFTYAKENETSAQLTKEIITGKGSETVYSKVRVRGVAQSIFRAALLKVHGNKCAFCNFKITEALEAAHIVPWFESSDEEKLDIQNGLLLCSNHHKLYDSGVYFINTDFTIGVNGYKSKLEGKEIRLPKKKAHWPRIDYLEKRLTMSNV</sequence>
<accession>A0ABU6KIT5</accession>
<dbReference type="EMBL" id="JARZFX010000011">
    <property type="protein sequence ID" value="MEC5425232.1"/>
    <property type="molecule type" value="Genomic_DNA"/>
</dbReference>
<proteinExistence type="predicted"/>
<evidence type="ECO:0000313" key="2">
    <source>
        <dbReference type="EMBL" id="MEC5425232.1"/>
    </source>
</evidence>